<dbReference type="Proteomes" id="UP001385892">
    <property type="component" value="Unassembled WGS sequence"/>
</dbReference>
<dbReference type="Pfam" id="PF12276">
    <property type="entry name" value="DUF3617"/>
    <property type="match status" value="1"/>
</dbReference>
<evidence type="ECO:0000256" key="1">
    <source>
        <dbReference type="SAM" id="SignalP"/>
    </source>
</evidence>
<gene>
    <name evidence="2" type="ORF">WKW82_22540</name>
</gene>
<dbReference type="InterPro" id="IPR022061">
    <property type="entry name" value="DUF3617"/>
</dbReference>
<proteinExistence type="predicted"/>
<protein>
    <submittedName>
        <fullName evidence="2">DUF3617 family protein</fullName>
    </submittedName>
</protein>
<evidence type="ECO:0000313" key="3">
    <source>
        <dbReference type="Proteomes" id="UP001385892"/>
    </source>
</evidence>
<reference evidence="2 3" key="1">
    <citation type="submission" date="2024-03" db="EMBL/GenBank/DDBJ databases">
        <title>Novel species of the genus Variovorax.</title>
        <authorList>
            <person name="Liu Q."/>
            <person name="Xin Y.-H."/>
        </authorList>
    </citation>
    <scope>NUCLEOTIDE SEQUENCE [LARGE SCALE GENOMIC DNA]</scope>
    <source>
        <strain evidence="2 3">KACC 18900</strain>
    </source>
</reference>
<name>A0ABU8WPJ2_9BURK</name>
<dbReference type="EMBL" id="JBBKZT010000010">
    <property type="protein sequence ID" value="MEJ8849448.1"/>
    <property type="molecule type" value="Genomic_DNA"/>
</dbReference>
<feature type="signal peptide" evidence="1">
    <location>
        <begin position="1"/>
        <end position="19"/>
    </location>
</feature>
<feature type="chain" id="PRO_5045609640" evidence="1">
    <location>
        <begin position="20"/>
        <end position="180"/>
    </location>
</feature>
<organism evidence="2 3">
    <name type="scientific">Variovorax rhizosphaerae</name>
    <dbReference type="NCBI Taxonomy" id="1836200"/>
    <lineage>
        <taxon>Bacteria</taxon>
        <taxon>Pseudomonadati</taxon>
        <taxon>Pseudomonadota</taxon>
        <taxon>Betaproteobacteria</taxon>
        <taxon>Burkholderiales</taxon>
        <taxon>Comamonadaceae</taxon>
        <taxon>Variovorax</taxon>
    </lineage>
</organism>
<evidence type="ECO:0000313" key="2">
    <source>
        <dbReference type="EMBL" id="MEJ8849448.1"/>
    </source>
</evidence>
<dbReference type="RefSeq" id="WP_340344573.1">
    <property type="nucleotide sequence ID" value="NZ_JBBKZT010000010.1"/>
</dbReference>
<sequence>MRKPLASAALCLLCGHALAASPTDYPPRKPGLWEMTLQTGASGGAKAPAGHVTQQCIDAASDKAMREMGMGIGDKMCSKQEMRAEGATFVVDSVCRIDLGSGTTSTATTHGVITGDFGSAYKMVMRSTYDPPMMGRTQGETVMEAKWIGPCKAGQKPGDMVMPGGQTMNVLEMMKNRPKK</sequence>
<accession>A0ABU8WPJ2</accession>
<comment type="caution">
    <text evidence="2">The sequence shown here is derived from an EMBL/GenBank/DDBJ whole genome shotgun (WGS) entry which is preliminary data.</text>
</comment>
<keyword evidence="3" id="KW-1185">Reference proteome</keyword>
<keyword evidence="1" id="KW-0732">Signal</keyword>